<dbReference type="GO" id="GO:0005524">
    <property type="term" value="F:ATP binding"/>
    <property type="evidence" value="ECO:0007669"/>
    <property type="project" value="UniProtKB-UniRule"/>
</dbReference>
<evidence type="ECO:0000313" key="7">
    <source>
        <dbReference type="EMBL" id="EGF08933.1"/>
    </source>
</evidence>
<feature type="binding site" evidence="4">
    <location>
        <begin position="58"/>
        <end position="61"/>
    </location>
    <ligand>
        <name>GTP</name>
        <dbReference type="ChEBI" id="CHEBI:37565"/>
    </ligand>
</feature>
<sequence>MKIILISGLSGSGKSVALKLLEDTGCYCVDNLPIEMLPALVAYHIGRGEVANLAVSIDIRSHIKTGEVEQQLARLKQQGHSADILFLEAAEAVLLRRFSETRRSHPLAAADNSLIENLRRERQILAPLREHAYRIDTSQMNAQQLRRTVRQWFDAGNGGLTLVFQSFGFKYGTPADADFMFDVRSLPNPYYLPDLRPYNGTQEPIRQYLDALPQARAMTDDIAAFLERRLPEIQAESRSYLTVAVGCTGGCHRSVYTVERLAEHFRPRLRVLVRHLRLAAPLSDGL</sequence>
<comment type="caution">
    <text evidence="7">The sequence shown here is derived from an EMBL/GenBank/DDBJ whole genome shotgun (WGS) entry which is preliminary data.</text>
</comment>
<name>F2BF61_9NEIS</name>
<keyword evidence="2 4" id="KW-0067">ATP-binding</keyword>
<dbReference type="InterPro" id="IPR005337">
    <property type="entry name" value="RapZ-like"/>
</dbReference>
<organism evidence="7 8">
    <name type="scientific">Neisseria bacilliformis ATCC BAA-1200</name>
    <dbReference type="NCBI Taxonomy" id="888742"/>
    <lineage>
        <taxon>Bacteria</taxon>
        <taxon>Pseudomonadati</taxon>
        <taxon>Pseudomonadota</taxon>
        <taxon>Betaproteobacteria</taxon>
        <taxon>Neisseriales</taxon>
        <taxon>Neisseriaceae</taxon>
        <taxon>Neisseria</taxon>
    </lineage>
</organism>
<gene>
    <name evidence="7" type="ORF">HMPREF9123_2368</name>
</gene>
<dbReference type="Pfam" id="PF03668">
    <property type="entry name" value="RapZ-like_N"/>
    <property type="match status" value="1"/>
</dbReference>
<proteinExistence type="inferred from homology"/>
<feature type="domain" description="RapZ-like N-terminal" evidence="5">
    <location>
        <begin position="1"/>
        <end position="154"/>
    </location>
</feature>
<dbReference type="InterPro" id="IPR053930">
    <property type="entry name" value="RapZ-like_N"/>
</dbReference>
<dbReference type="PANTHER" id="PTHR30448:SF0">
    <property type="entry name" value="RNASE ADAPTER PROTEIN RAPZ"/>
    <property type="match status" value="1"/>
</dbReference>
<evidence type="ECO:0000259" key="5">
    <source>
        <dbReference type="Pfam" id="PF03668"/>
    </source>
</evidence>
<dbReference type="NCBIfam" id="NF003828">
    <property type="entry name" value="PRK05416.1"/>
    <property type="match status" value="1"/>
</dbReference>
<accession>F2BF61</accession>
<dbReference type="SUPFAM" id="SSF52540">
    <property type="entry name" value="P-loop containing nucleoside triphosphate hydrolases"/>
    <property type="match status" value="1"/>
</dbReference>
<dbReference type="InterPro" id="IPR027417">
    <property type="entry name" value="P-loop_NTPase"/>
</dbReference>
<dbReference type="Gene3D" id="3.40.50.300">
    <property type="entry name" value="P-loop containing nucleotide triphosphate hydrolases"/>
    <property type="match status" value="1"/>
</dbReference>
<keyword evidence="1 4" id="KW-0547">Nucleotide-binding</keyword>
<dbReference type="STRING" id="267212.GCA_001063965_00760"/>
<dbReference type="AlphaFoldDB" id="F2BF61"/>
<dbReference type="PIRSF" id="PIRSF005052">
    <property type="entry name" value="P-loopkin"/>
    <property type="match status" value="1"/>
</dbReference>
<evidence type="ECO:0000259" key="6">
    <source>
        <dbReference type="Pfam" id="PF22740"/>
    </source>
</evidence>
<evidence type="ECO:0000256" key="3">
    <source>
        <dbReference type="ARBA" id="ARBA00023134"/>
    </source>
</evidence>
<dbReference type="InterPro" id="IPR053931">
    <property type="entry name" value="RapZ_C"/>
</dbReference>
<reference evidence="7 8" key="1">
    <citation type="submission" date="2011-02" db="EMBL/GenBank/DDBJ databases">
        <authorList>
            <person name="Muzny D."/>
            <person name="Qin X."/>
            <person name="Deng J."/>
            <person name="Jiang H."/>
            <person name="Liu Y."/>
            <person name="Qu J."/>
            <person name="Song X.-Z."/>
            <person name="Zhang L."/>
            <person name="Thornton R."/>
            <person name="Coyle M."/>
            <person name="Francisco L."/>
            <person name="Jackson L."/>
            <person name="Javaid M."/>
            <person name="Korchina V."/>
            <person name="Kovar C."/>
            <person name="Mata R."/>
            <person name="Mathew T."/>
            <person name="Ngo R."/>
            <person name="Nguyen L."/>
            <person name="Nguyen N."/>
            <person name="Okwuonu G."/>
            <person name="Ongeri F."/>
            <person name="Pham C."/>
            <person name="Simmons D."/>
            <person name="Wilczek-Boney K."/>
            <person name="Hale W."/>
            <person name="Jakkamsetti A."/>
            <person name="Pham P."/>
            <person name="Ruth R."/>
            <person name="San Lucas F."/>
            <person name="Warren J."/>
            <person name="Zhang J."/>
            <person name="Zhao Z."/>
            <person name="Zhou C."/>
            <person name="Zhu D."/>
            <person name="Lee S."/>
            <person name="Bess C."/>
            <person name="Blankenburg K."/>
            <person name="Forbes L."/>
            <person name="Fu Q."/>
            <person name="Gubbala S."/>
            <person name="Hirani K."/>
            <person name="Jayaseelan J.C."/>
            <person name="Lara F."/>
            <person name="Munidasa M."/>
            <person name="Palculict T."/>
            <person name="Patil S."/>
            <person name="Pu L.-L."/>
            <person name="Saada N."/>
            <person name="Tang L."/>
            <person name="Weissenberger G."/>
            <person name="Zhu Y."/>
            <person name="Hemphill L."/>
            <person name="Shang Y."/>
            <person name="Youmans B."/>
            <person name="Ayvaz T."/>
            <person name="Ross M."/>
            <person name="Santibanez J."/>
            <person name="Aqrawi P."/>
            <person name="Gross S."/>
            <person name="Joshi V."/>
            <person name="Fowler G."/>
            <person name="Nazareth L."/>
            <person name="Reid J."/>
            <person name="Worley K."/>
            <person name="Petrosino J."/>
            <person name="Highlander S."/>
            <person name="Gibbs R."/>
        </authorList>
    </citation>
    <scope>NUCLEOTIDE SEQUENCE [LARGE SCALE GENOMIC DNA]</scope>
    <source>
        <strain evidence="7 8">ATCC BAA-1200</strain>
    </source>
</reference>
<dbReference type="Pfam" id="PF22740">
    <property type="entry name" value="PapZ_C"/>
    <property type="match status" value="1"/>
</dbReference>
<dbReference type="OrthoDB" id="9784461at2"/>
<keyword evidence="8" id="KW-1185">Reference proteome</keyword>
<evidence type="ECO:0000256" key="1">
    <source>
        <dbReference type="ARBA" id="ARBA00022741"/>
    </source>
</evidence>
<dbReference type="RefSeq" id="WP_007343373.1">
    <property type="nucleotide sequence ID" value="NZ_GL878494.1"/>
</dbReference>
<dbReference type="HOGENOM" id="CLU_059558_1_1_4"/>
<dbReference type="PANTHER" id="PTHR30448">
    <property type="entry name" value="RNASE ADAPTER PROTEIN RAPZ"/>
    <property type="match status" value="1"/>
</dbReference>
<protein>
    <submittedName>
        <fullName evidence="7">ATP-binding protein</fullName>
    </submittedName>
</protein>
<dbReference type="HAMAP" id="MF_00636">
    <property type="entry name" value="RapZ_like"/>
    <property type="match status" value="1"/>
</dbReference>
<evidence type="ECO:0000256" key="4">
    <source>
        <dbReference type="HAMAP-Rule" id="MF_00636"/>
    </source>
</evidence>
<keyword evidence="3 4" id="KW-0342">GTP-binding</keyword>
<dbReference type="Proteomes" id="UP000004105">
    <property type="component" value="Unassembled WGS sequence"/>
</dbReference>
<evidence type="ECO:0000313" key="8">
    <source>
        <dbReference type="Proteomes" id="UP000004105"/>
    </source>
</evidence>
<feature type="binding site" evidence="4">
    <location>
        <begin position="8"/>
        <end position="15"/>
    </location>
    <ligand>
        <name>ATP</name>
        <dbReference type="ChEBI" id="CHEBI:30616"/>
    </ligand>
</feature>
<evidence type="ECO:0000256" key="2">
    <source>
        <dbReference type="ARBA" id="ARBA00022840"/>
    </source>
</evidence>
<dbReference type="GO" id="GO:0005525">
    <property type="term" value="F:GTP binding"/>
    <property type="evidence" value="ECO:0007669"/>
    <property type="project" value="UniProtKB-UniRule"/>
</dbReference>
<feature type="domain" description="RapZ C-terminal" evidence="6">
    <location>
        <begin position="161"/>
        <end position="277"/>
    </location>
</feature>
<dbReference type="EMBL" id="AFAY01000048">
    <property type="protein sequence ID" value="EGF08933.1"/>
    <property type="molecule type" value="Genomic_DNA"/>
</dbReference>